<evidence type="ECO:0000256" key="3">
    <source>
        <dbReference type="ARBA" id="ARBA00023163"/>
    </source>
</evidence>
<evidence type="ECO:0000259" key="4">
    <source>
        <dbReference type="PROSITE" id="PS50995"/>
    </source>
</evidence>
<protein>
    <submittedName>
        <fullName evidence="5">MarR family transcriptional regulator</fullName>
    </submittedName>
</protein>
<dbReference type="InterPro" id="IPR036388">
    <property type="entry name" value="WH-like_DNA-bd_sf"/>
</dbReference>
<dbReference type="InterPro" id="IPR023187">
    <property type="entry name" value="Tscrpt_reg_MarR-type_CS"/>
</dbReference>
<keyword evidence="6" id="KW-1185">Reference proteome</keyword>
<evidence type="ECO:0000313" key="5">
    <source>
        <dbReference type="EMBL" id="MCC2163476.1"/>
    </source>
</evidence>
<dbReference type="GO" id="GO:0003677">
    <property type="term" value="F:DNA binding"/>
    <property type="evidence" value="ECO:0007669"/>
    <property type="project" value="UniProtKB-KW"/>
</dbReference>
<reference evidence="5" key="1">
    <citation type="submission" date="2021-10" db="EMBL/GenBank/DDBJ databases">
        <title>Anaerobic single-cell dispensing facilitates the cultivation of human gut bacteria.</title>
        <authorList>
            <person name="Afrizal A."/>
        </authorList>
    </citation>
    <scope>NUCLEOTIDE SEQUENCE</scope>
    <source>
        <strain evidence="5">CLA-AA-H274</strain>
    </source>
</reference>
<dbReference type="PANTHER" id="PTHR42756:SF1">
    <property type="entry name" value="TRANSCRIPTIONAL REPRESSOR OF EMRAB OPERON"/>
    <property type="match status" value="1"/>
</dbReference>
<evidence type="ECO:0000256" key="2">
    <source>
        <dbReference type="ARBA" id="ARBA00023125"/>
    </source>
</evidence>
<name>A0AAE3AKT1_9FIRM</name>
<evidence type="ECO:0000256" key="1">
    <source>
        <dbReference type="ARBA" id="ARBA00023015"/>
    </source>
</evidence>
<dbReference type="InterPro" id="IPR036390">
    <property type="entry name" value="WH_DNA-bd_sf"/>
</dbReference>
<evidence type="ECO:0000313" key="6">
    <source>
        <dbReference type="Proteomes" id="UP001198962"/>
    </source>
</evidence>
<comment type="caution">
    <text evidence="5">The sequence shown here is derived from an EMBL/GenBank/DDBJ whole genome shotgun (WGS) entry which is preliminary data.</text>
</comment>
<keyword evidence="2" id="KW-0238">DNA-binding</keyword>
<dbReference type="InterPro" id="IPR000835">
    <property type="entry name" value="HTH_MarR-typ"/>
</dbReference>
<organism evidence="5 6">
    <name type="scientific">Brotaphodocola catenula</name>
    <dbReference type="NCBI Taxonomy" id="2885361"/>
    <lineage>
        <taxon>Bacteria</taxon>
        <taxon>Bacillati</taxon>
        <taxon>Bacillota</taxon>
        <taxon>Clostridia</taxon>
        <taxon>Lachnospirales</taxon>
        <taxon>Lachnospiraceae</taxon>
        <taxon>Brotaphodocola</taxon>
    </lineage>
</organism>
<dbReference type="Gene3D" id="1.10.10.10">
    <property type="entry name" value="Winged helix-like DNA-binding domain superfamily/Winged helix DNA-binding domain"/>
    <property type="match status" value="1"/>
</dbReference>
<dbReference type="Pfam" id="PF12802">
    <property type="entry name" value="MarR_2"/>
    <property type="match status" value="1"/>
</dbReference>
<sequence>MDIKNHGNYCTVMRGTFKLQELYQEPVRSQYGLSKVEIVIVNFLYNNPQRDTASEIVRMRMLQRGNVSQGVEALIQKGFLKRTEDPKDRRRIHLSLTEKATPLVTAVEAQQEKMLAQIFAGFDEEEKNLYQEMNRRIEENILVGLEANPQRDGSCGESGTSSECGICGRYRKREEYGEEENAER</sequence>
<dbReference type="RefSeq" id="WP_308450338.1">
    <property type="nucleotide sequence ID" value="NZ_JAJEPU010000002.1"/>
</dbReference>
<dbReference type="PANTHER" id="PTHR42756">
    <property type="entry name" value="TRANSCRIPTIONAL REGULATOR, MARR"/>
    <property type="match status" value="1"/>
</dbReference>
<dbReference type="Proteomes" id="UP001198962">
    <property type="component" value="Unassembled WGS sequence"/>
</dbReference>
<gene>
    <name evidence="5" type="ORF">LKD32_01035</name>
</gene>
<dbReference type="SMART" id="SM00347">
    <property type="entry name" value="HTH_MARR"/>
    <property type="match status" value="1"/>
</dbReference>
<accession>A0AAE3AKT1</accession>
<dbReference type="PROSITE" id="PS50995">
    <property type="entry name" value="HTH_MARR_2"/>
    <property type="match status" value="1"/>
</dbReference>
<dbReference type="GO" id="GO:0003700">
    <property type="term" value="F:DNA-binding transcription factor activity"/>
    <property type="evidence" value="ECO:0007669"/>
    <property type="project" value="InterPro"/>
</dbReference>
<dbReference type="PRINTS" id="PR00598">
    <property type="entry name" value="HTHMARR"/>
</dbReference>
<proteinExistence type="predicted"/>
<dbReference type="PROSITE" id="PS01117">
    <property type="entry name" value="HTH_MARR_1"/>
    <property type="match status" value="1"/>
</dbReference>
<keyword evidence="1" id="KW-0805">Transcription regulation</keyword>
<keyword evidence="3" id="KW-0804">Transcription</keyword>
<dbReference type="AlphaFoldDB" id="A0AAE3AKT1"/>
<feature type="domain" description="HTH marR-type" evidence="4">
    <location>
        <begin position="1"/>
        <end position="139"/>
    </location>
</feature>
<dbReference type="EMBL" id="JAJEPU010000002">
    <property type="protein sequence ID" value="MCC2163476.1"/>
    <property type="molecule type" value="Genomic_DNA"/>
</dbReference>
<dbReference type="SUPFAM" id="SSF46785">
    <property type="entry name" value="Winged helix' DNA-binding domain"/>
    <property type="match status" value="1"/>
</dbReference>